<evidence type="ECO:0000313" key="3">
    <source>
        <dbReference type="Proteomes" id="UP000265618"/>
    </source>
</evidence>
<protein>
    <submittedName>
        <fullName evidence="2">Uncharacterized protein</fullName>
    </submittedName>
</protein>
<feature type="signal peptide" evidence="1">
    <location>
        <begin position="1"/>
        <end position="24"/>
    </location>
</feature>
<gene>
    <name evidence="2" type="ORF">KIPB_004708</name>
</gene>
<reference evidence="2 3" key="1">
    <citation type="journal article" date="2018" name="PLoS ONE">
        <title>The draft genome of Kipferlia bialata reveals reductive genome evolution in fornicate parasites.</title>
        <authorList>
            <person name="Tanifuji G."/>
            <person name="Takabayashi S."/>
            <person name="Kume K."/>
            <person name="Takagi M."/>
            <person name="Nakayama T."/>
            <person name="Kamikawa R."/>
            <person name="Inagaki Y."/>
            <person name="Hashimoto T."/>
        </authorList>
    </citation>
    <scope>NUCLEOTIDE SEQUENCE [LARGE SCALE GENOMIC DNA]</scope>
    <source>
        <strain evidence="2">NY0173</strain>
    </source>
</reference>
<evidence type="ECO:0000313" key="2">
    <source>
        <dbReference type="EMBL" id="GIQ83394.1"/>
    </source>
</evidence>
<sequence length="277" mass="31309">MRGGSVWFVCVVCVLSVCLGVCRAETRDSVLEISSYAELDALFEHGDIVVVIPFTRPDCPRYSLDDEYLSRYLSLFTEAPGILHDPFPGHIASLSHRCPSGEEGCETTIAHAAINVESITGQRTVFMDRVADRLYHEKDLYLAVVDGLNKRGLMPTETRLLTVAYYHRVWPLIWTHVRQESAKQRMYGSTRLLGGLSSYKGPVVCNPLQGPEQKGLFSLDFRPLLTERVYQLGNKRSIPNERLDSHYRVMACAPPNTLSPVVSLWLAYLLLLMERYI</sequence>
<name>A0A9K3CU79_9EUKA</name>
<dbReference type="AlphaFoldDB" id="A0A9K3CU79"/>
<comment type="caution">
    <text evidence="2">The sequence shown here is derived from an EMBL/GenBank/DDBJ whole genome shotgun (WGS) entry which is preliminary data.</text>
</comment>
<accession>A0A9K3CU79</accession>
<evidence type="ECO:0000256" key="1">
    <source>
        <dbReference type="SAM" id="SignalP"/>
    </source>
</evidence>
<dbReference type="Proteomes" id="UP000265618">
    <property type="component" value="Unassembled WGS sequence"/>
</dbReference>
<feature type="chain" id="PRO_5039918904" evidence="1">
    <location>
        <begin position="25"/>
        <end position="277"/>
    </location>
</feature>
<keyword evidence="1" id="KW-0732">Signal</keyword>
<organism evidence="2 3">
    <name type="scientific">Kipferlia bialata</name>
    <dbReference type="NCBI Taxonomy" id="797122"/>
    <lineage>
        <taxon>Eukaryota</taxon>
        <taxon>Metamonada</taxon>
        <taxon>Carpediemonas-like organisms</taxon>
        <taxon>Kipferlia</taxon>
    </lineage>
</organism>
<proteinExistence type="predicted"/>
<dbReference type="EMBL" id="BDIP01001030">
    <property type="protein sequence ID" value="GIQ83394.1"/>
    <property type="molecule type" value="Genomic_DNA"/>
</dbReference>
<keyword evidence="3" id="KW-1185">Reference proteome</keyword>